<dbReference type="PANTHER" id="PTHR30441">
    <property type="entry name" value="DUF748 DOMAIN-CONTAINING PROTEIN"/>
    <property type="match status" value="1"/>
</dbReference>
<evidence type="ECO:0000313" key="3">
    <source>
        <dbReference type="Proteomes" id="UP001524587"/>
    </source>
</evidence>
<gene>
    <name evidence="2" type="ORF">NFI95_06220</name>
</gene>
<proteinExistence type="predicted"/>
<dbReference type="Proteomes" id="UP001524587">
    <property type="component" value="Unassembled WGS sequence"/>
</dbReference>
<evidence type="ECO:0000313" key="2">
    <source>
        <dbReference type="EMBL" id="MCQ8278040.1"/>
    </source>
</evidence>
<dbReference type="InterPro" id="IPR052894">
    <property type="entry name" value="AsmA-related"/>
</dbReference>
<dbReference type="RefSeq" id="WP_422863504.1">
    <property type="nucleotide sequence ID" value="NZ_JAMSKV010000004.1"/>
</dbReference>
<accession>A0ABT1W6K2</accession>
<sequence length="753" mass="79718">MAGRRTRWAVAIGIFLCLPPALLVFAASLIQPDRYKPRIEALVAAQTGRTLSIDGPIRIRWALHPALSFSRIRLSNLPGGSRPDMAIVDRIDARLSVLALLHWRIAVTRLTLIGPNILFEPVNGAPNWVFRRAAAAPDHATKAPGLSIETAHVTNGMLTFHFPRRTNVIGVRSLDYAHVRWTDPLRLDAVFVYRDFKPFSFRAAATPTGNTFAPWTTQIEAHAFDESLAADGSASLSGAYDLTVKLRAPALEQLNQLLPSLRLPPLHGMVLSTRLINAAAGDLPDAGKTDMTADSLSLDDHVPGLSLSKLHLSLPAQGAVARFGAGGRFRTQPFTIDGQFDLPIHLDGRSTGKAGLTITAGRDDSVHPGDRLHLEGSLSLNSGTFDGFAGQASLRSATLAAFRPLVSPALPVLTALSVESGIALPASLDRVDLRSLSLHAAEGDLAGDVLLRRGRTPSVTATLHSGLLSLDPLLPAGAGKDDTPSMQTRLPWDRLRQNAALDIAWRADRIDWHGQTWPALALHATLDRGMLSLDMPDGALRGTASVNAGVDPVPVRLSMRTHDFPLRPLLGLAGLPMPANDPVTGTLRLALDLSARGDTPQALLSSLDGTVAMATNNAGMSYNTLSAVAASALDKLGARAPRGNHTIVRRFGLRGTVADGVLKLSTLALDTGSLVLSGVGTVDLVQKTLALKLHPLARLAGSRVSVPVVVKGPFAAPAISVDAGGLDKVGLLLDALFGGDHPKTCKDAGLKEE</sequence>
<comment type="caution">
    <text evidence="2">The sequence shown here is derived from an EMBL/GenBank/DDBJ whole genome shotgun (WGS) entry which is preliminary data.</text>
</comment>
<dbReference type="Pfam" id="PF05170">
    <property type="entry name" value="AsmA"/>
    <property type="match status" value="2"/>
</dbReference>
<feature type="domain" description="AsmA" evidence="1">
    <location>
        <begin position="13"/>
        <end position="138"/>
    </location>
</feature>
<dbReference type="PANTHER" id="PTHR30441:SF4">
    <property type="entry name" value="PROTEIN ASMA"/>
    <property type="match status" value="1"/>
</dbReference>
<dbReference type="EMBL" id="JAMSKV010000004">
    <property type="protein sequence ID" value="MCQ8278040.1"/>
    <property type="molecule type" value="Genomic_DNA"/>
</dbReference>
<protein>
    <submittedName>
        <fullName evidence="2">AsmA family protein</fullName>
    </submittedName>
</protein>
<reference evidence="2 3" key="1">
    <citation type="submission" date="2022-06" db="EMBL/GenBank/DDBJ databases">
        <title>Endosaccharibacter gen. nov., sp. nov., endophytic bacteria isolated from sugarcane.</title>
        <authorList>
            <person name="Pitiwittayakul N."/>
            <person name="Yukphan P."/>
            <person name="Charoenyingcharoen P."/>
            <person name="Tanasupawat S."/>
        </authorList>
    </citation>
    <scope>NUCLEOTIDE SEQUENCE [LARGE SCALE GENOMIC DNA]</scope>
    <source>
        <strain evidence="2 3">KSS8</strain>
    </source>
</reference>
<dbReference type="InterPro" id="IPR007844">
    <property type="entry name" value="AsmA"/>
</dbReference>
<name>A0ABT1W6K2_9PROT</name>
<feature type="domain" description="AsmA" evidence="1">
    <location>
        <begin position="480"/>
        <end position="662"/>
    </location>
</feature>
<evidence type="ECO:0000259" key="1">
    <source>
        <dbReference type="Pfam" id="PF05170"/>
    </source>
</evidence>
<organism evidence="2 3">
    <name type="scientific">Endosaccharibacter trunci</name>
    <dbReference type="NCBI Taxonomy" id="2812733"/>
    <lineage>
        <taxon>Bacteria</taxon>
        <taxon>Pseudomonadati</taxon>
        <taxon>Pseudomonadota</taxon>
        <taxon>Alphaproteobacteria</taxon>
        <taxon>Acetobacterales</taxon>
        <taxon>Acetobacteraceae</taxon>
        <taxon>Endosaccharibacter</taxon>
    </lineage>
</organism>
<keyword evidence="3" id="KW-1185">Reference proteome</keyword>